<evidence type="ECO:0000256" key="4">
    <source>
        <dbReference type="ARBA" id="ARBA00022692"/>
    </source>
</evidence>
<evidence type="ECO:0000256" key="6">
    <source>
        <dbReference type="ARBA" id="ARBA00023136"/>
    </source>
</evidence>
<reference evidence="9 10" key="1">
    <citation type="submission" date="2018-08" db="EMBL/GenBank/DDBJ databases">
        <title>Genomic Encyclopedia of Type Strains, Phase IV (KMG-IV): sequencing the most valuable type-strain genomes for metagenomic binning, comparative biology and taxonomic classification.</title>
        <authorList>
            <person name="Goeker M."/>
        </authorList>
    </citation>
    <scope>NUCLEOTIDE SEQUENCE [LARGE SCALE GENOMIC DNA]</scope>
    <source>
        <strain evidence="9 10">DSM 23923</strain>
    </source>
</reference>
<dbReference type="Gene3D" id="1.20.1740.10">
    <property type="entry name" value="Amino acid/polyamine transporter I"/>
    <property type="match status" value="1"/>
</dbReference>
<keyword evidence="5 7" id="KW-1133">Transmembrane helix</keyword>
<protein>
    <submittedName>
        <fullName evidence="9">Amino acid transporter</fullName>
    </submittedName>
</protein>
<dbReference type="AlphaFoldDB" id="A0A347ZP59"/>
<dbReference type="PANTHER" id="PTHR42770:SF7">
    <property type="entry name" value="MEMBRANE PROTEIN"/>
    <property type="match status" value="1"/>
</dbReference>
<feature type="transmembrane region" description="Helical" evidence="7">
    <location>
        <begin position="412"/>
        <end position="428"/>
    </location>
</feature>
<comment type="subcellular location">
    <subcellularLocation>
        <location evidence="1">Cell membrane</location>
        <topology evidence="1">Multi-pass membrane protein</topology>
    </subcellularLocation>
</comment>
<dbReference type="InterPro" id="IPR006016">
    <property type="entry name" value="UspA"/>
</dbReference>
<keyword evidence="10" id="KW-1185">Reference proteome</keyword>
<dbReference type="OrthoDB" id="178667at2"/>
<evidence type="ECO:0000256" key="2">
    <source>
        <dbReference type="ARBA" id="ARBA00008791"/>
    </source>
</evidence>
<dbReference type="PANTHER" id="PTHR42770">
    <property type="entry name" value="AMINO ACID TRANSPORTER-RELATED"/>
    <property type="match status" value="1"/>
</dbReference>
<dbReference type="SUPFAM" id="SSF52402">
    <property type="entry name" value="Adenine nucleotide alpha hydrolases-like"/>
    <property type="match status" value="1"/>
</dbReference>
<feature type="transmembrane region" description="Helical" evidence="7">
    <location>
        <begin position="35"/>
        <end position="59"/>
    </location>
</feature>
<dbReference type="Pfam" id="PF00582">
    <property type="entry name" value="Usp"/>
    <property type="match status" value="1"/>
</dbReference>
<dbReference type="GO" id="GO:0005886">
    <property type="term" value="C:plasma membrane"/>
    <property type="evidence" value="ECO:0007669"/>
    <property type="project" value="UniProtKB-SubCell"/>
</dbReference>
<organism evidence="9 10">
    <name type="scientific">Pelolinea submarina</name>
    <dbReference type="NCBI Taxonomy" id="913107"/>
    <lineage>
        <taxon>Bacteria</taxon>
        <taxon>Bacillati</taxon>
        <taxon>Chloroflexota</taxon>
        <taxon>Anaerolineae</taxon>
        <taxon>Anaerolineales</taxon>
        <taxon>Anaerolineaceae</taxon>
        <taxon>Pelolinea</taxon>
    </lineage>
</organism>
<proteinExistence type="inferred from homology"/>
<feature type="transmembrane region" description="Helical" evidence="7">
    <location>
        <begin position="353"/>
        <end position="374"/>
    </location>
</feature>
<dbReference type="Gene3D" id="3.40.50.12370">
    <property type="match status" value="1"/>
</dbReference>
<evidence type="ECO:0000256" key="3">
    <source>
        <dbReference type="ARBA" id="ARBA00022475"/>
    </source>
</evidence>
<keyword evidence="3" id="KW-1003">Cell membrane</keyword>
<feature type="transmembrane region" description="Helical" evidence="7">
    <location>
        <begin position="386"/>
        <end position="406"/>
    </location>
</feature>
<feature type="transmembrane region" description="Helical" evidence="7">
    <location>
        <begin position="189"/>
        <end position="210"/>
    </location>
</feature>
<evidence type="ECO:0000256" key="5">
    <source>
        <dbReference type="ARBA" id="ARBA00022989"/>
    </source>
</evidence>
<evidence type="ECO:0000313" key="9">
    <source>
        <dbReference type="EMBL" id="REG08691.1"/>
    </source>
</evidence>
<dbReference type="PRINTS" id="PR01438">
    <property type="entry name" value="UNVRSLSTRESS"/>
</dbReference>
<comment type="similarity">
    <text evidence="2">Belongs to the universal stress protein A family.</text>
</comment>
<feature type="transmembrane region" description="Helical" evidence="7">
    <location>
        <begin position="86"/>
        <end position="110"/>
    </location>
</feature>
<evidence type="ECO:0000313" key="10">
    <source>
        <dbReference type="Proteomes" id="UP000256388"/>
    </source>
</evidence>
<feature type="transmembrane region" description="Helical" evidence="7">
    <location>
        <begin position="150"/>
        <end position="169"/>
    </location>
</feature>
<feature type="transmembrane region" description="Helical" evidence="7">
    <location>
        <begin position="116"/>
        <end position="138"/>
    </location>
</feature>
<keyword evidence="4 7" id="KW-0812">Transmembrane</keyword>
<feature type="transmembrane region" description="Helical" evidence="7">
    <location>
        <begin position="274"/>
        <end position="295"/>
    </location>
</feature>
<gene>
    <name evidence="9" type="ORF">DFR64_2065</name>
</gene>
<dbReference type="CDD" id="cd00293">
    <property type="entry name" value="USP-like"/>
    <property type="match status" value="1"/>
</dbReference>
<evidence type="ECO:0000256" key="1">
    <source>
        <dbReference type="ARBA" id="ARBA00004651"/>
    </source>
</evidence>
<dbReference type="InterPro" id="IPR002293">
    <property type="entry name" value="AA/rel_permease1"/>
</dbReference>
<evidence type="ECO:0000256" key="7">
    <source>
        <dbReference type="SAM" id="Phobius"/>
    </source>
</evidence>
<dbReference type="EMBL" id="QUMS01000002">
    <property type="protein sequence ID" value="REG08691.1"/>
    <property type="molecule type" value="Genomic_DNA"/>
</dbReference>
<comment type="caution">
    <text evidence="9">The sequence shown here is derived from an EMBL/GenBank/DDBJ whole genome shotgun (WGS) entry which is preliminary data.</text>
</comment>
<dbReference type="Pfam" id="PF13520">
    <property type="entry name" value="AA_permease_2"/>
    <property type="match status" value="1"/>
</dbReference>
<sequence length="739" mass="80802">MSKRTLKRQLSLFQVIMLGTAGTIASEIFVLTGHAAGISGSASIIAIIIGGFLSFSIALNYSELATVYPETGGALTYVREAWGKGLLSFLVGSMDCISSTFYCALSAIGFAYSLSVFVPSLPIVPVAILVIIVFTLLNIRGVSLVGNAQILLGGSLLLMFGIYIVYGFQSPTGFNVNTLFPQGKIFQSGSIWQNITAMFKTIALIYAAYVGFEVIADDAEEIRRPDKNIPIAILISLTLITLIYSLTMTVTMGTLPADSLAGSETALTDAIAKFMPKGGVIMMAVAGLVATLTSVNSSMLSATREGFTLSRDGLWPRGLARLNRYRVPFMSVLFIGLVSSLITIIGLVDFLSFITSAGYLFVLFWSNLAMIRLHKKYPAIHRPFKAPLFPLTPIIASLTCFIVIMFSDTKPLLFTMGVIIIFAIYYYAEQGVSAWVLSHKSEKLPGRSRIIVPVLDTNAADSLIGLSAILAQSEMDINICLMSVVTDTLANQPELHDQFMQAINSQRKAVMEKFIHYAVERNVPMYTKMVSGETLVRSIQEEVGIDSNTKLVLARWPEKHMSNNFSEEAIRQLSREIKTNLGVFVDQGLSQIQTIMVPVGSGLHCRMAIHLANDIAQQENAHVDYVRVLPASKDVEILEDQMAHLQEVVITELGELPPNAVLRLLFSDKVEEALLAEMNESPYNLIIIGSADAHELNGHLFGEVADKVAEAAPCSVLVVKRHQSATASWLRHQVKRLDR</sequence>
<feature type="transmembrane region" description="Helical" evidence="7">
    <location>
        <begin position="231"/>
        <end position="254"/>
    </location>
</feature>
<name>A0A347ZP59_9CHLR</name>
<dbReference type="Proteomes" id="UP000256388">
    <property type="component" value="Unassembled WGS sequence"/>
</dbReference>
<feature type="domain" description="UspA" evidence="8">
    <location>
        <begin position="593"/>
        <end position="720"/>
    </location>
</feature>
<dbReference type="GO" id="GO:0022857">
    <property type="term" value="F:transmembrane transporter activity"/>
    <property type="evidence" value="ECO:0007669"/>
    <property type="project" value="InterPro"/>
</dbReference>
<dbReference type="RefSeq" id="WP_126440356.1">
    <property type="nucleotide sequence ID" value="NZ_AP018437.1"/>
</dbReference>
<feature type="transmembrane region" description="Helical" evidence="7">
    <location>
        <begin position="327"/>
        <end position="347"/>
    </location>
</feature>
<evidence type="ECO:0000259" key="8">
    <source>
        <dbReference type="Pfam" id="PF00582"/>
    </source>
</evidence>
<accession>A0A347ZP59</accession>
<keyword evidence="6 7" id="KW-0472">Membrane</keyword>
<dbReference type="InterPro" id="IPR006015">
    <property type="entry name" value="Universal_stress_UspA"/>
</dbReference>
<dbReference type="InterPro" id="IPR050367">
    <property type="entry name" value="APC_superfamily"/>
</dbReference>